<gene>
    <name evidence="1" type="ORF">AWU65_02685</name>
</gene>
<protein>
    <submittedName>
        <fullName evidence="1">Uncharacterized protein</fullName>
    </submittedName>
</protein>
<name>A0A168EX64_9BACL</name>
<dbReference type="AlphaFoldDB" id="A0A168EX64"/>
<keyword evidence="2" id="KW-1185">Reference proteome</keyword>
<organism evidence="1 2">
    <name type="scientific">Paenibacillus glucanolyticus</name>
    <dbReference type="NCBI Taxonomy" id="59843"/>
    <lineage>
        <taxon>Bacteria</taxon>
        <taxon>Bacillati</taxon>
        <taxon>Bacillota</taxon>
        <taxon>Bacilli</taxon>
        <taxon>Bacillales</taxon>
        <taxon>Paenibacillaceae</taxon>
        <taxon>Paenibacillus</taxon>
    </lineage>
</organism>
<evidence type="ECO:0000313" key="2">
    <source>
        <dbReference type="Proteomes" id="UP000076796"/>
    </source>
</evidence>
<dbReference type="OrthoDB" id="2551081at2"/>
<reference evidence="1" key="1">
    <citation type="journal article" date="2016" name="Genome Announc.">
        <title>Draft genomes of two strains of Paenibacillus glucanolyticus with capability to degrade lignocellulose.</title>
        <authorList>
            <person name="Mathews S.L."/>
            <person name="Pawlak J."/>
            <person name="Grunden A.M."/>
        </authorList>
    </citation>
    <scope>NUCLEOTIDE SEQUENCE [LARGE SCALE GENOMIC DNA]</scope>
    <source>
        <strain evidence="1">SLM1</strain>
    </source>
</reference>
<dbReference type="EMBL" id="LWMH01000001">
    <property type="protein sequence ID" value="KZS44908.1"/>
    <property type="molecule type" value="Genomic_DNA"/>
</dbReference>
<accession>A0A168EX64</accession>
<evidence type="ECO:0000313" key="1">
    <source>
        <dbReference type="EMBL" id="KZS44908.1"/>
    </source>
</evidence>
<proteinExistence type="predicted"/>
<dbReference type="RefSeq" id="WP_063477413.1">
    <property type="nucleotide sequence ID" value="NZ_LWMH01000001.1"/>
</dbReference>
<dbReference type="Proteomes" id="UP000076796">
    <property type="component" value="Unassembled WGS sequence"/>
</dbReference>
<comment type="caution">
    <text evidence="1">The sequence shown here is derived from an EMBL/GenBank/DDBJ whole genome shotgun (WGS) entry which is preliminary data.</text>
</comment>
<sequence length="415" mass="48076">MYDARLREPIRKSRIKRLDTISPFTGERYEAQEQLDIFTVHEEKEEFSYEPVCLDGLPAYPDLALGSYSLEARIFLLKNVLHYQAEAEMEFVTPDDIEYIKKVWSEELGWDGDETDIRPEKIQYEGALVLDAEYRLNHTETTIPNLVVDPRYYLAEESGVSLDVIKNLNVLNPDPKAEHRFIYYVTIDFGGGEKDIWSTFEKSKRKTGYAVPYYWQPVTASSGSSNITDYWNNVTVIVCRPEICNLADAQQFVESYIAAGEDIIEPEVTNWERIYWSIIKDKTIEESRRFILRSGNQPGEIPDSIKKYVGLIDEEITIASLIMKSSVNTVLFRIDPEDARRACEASTLWNKVVGIKLSGYDNGQTVREFIMTKGLHPRVLPAPIMYLYNLSEKELFWNYQMKLYGENDVIDIWHC</sequence>